<reference evidence="2 3" key="1">
    <citation type="submission" date="2020-07" db="EMBL/GenBank/DDBJ databases">
        <title>Sequencing the genomes of 1000 actinobacteria strains.</title>
        <authorList>
            <person name="Klenk H.-P."/>
        </authorList>
    </citation>
    <scope>NUCLEOTIDE SEQUENCE [LARGE SCALE GENOMIC DNA]</scope>
    <source>
        <strain evidence="2 3">DSM 42178</strain>
    </source>
</reference>
<feature type="binding site" evidence="1">
    <location>
        <position position="88"/>
    </location>
    <ligand>
        <name>Mg(2+)</name>
        <dbReference type="ChEBI" id="CHEBI:18420"/>
        <label>1</label>
        <note>catalytic</note>
    </ligand>
</feature>
<name>A0A853AAD8_9ACTN</name>
<dbReference type="PANTHER" id="PTHR20854:SF4">
    <property type="entry name" value="INOSITOL-1-MONOPHOSPHATASE-RELATED"/>
    <property type="match status" value="1"/>
</dbReference>
<keyword evidence="2" id="KW-0378">Hydrolase</keyword>
<dbReference type="InterPro" id="IPR000760">
    <property type="entry name" value="Inositol_monophosphatase-like"/>
</dbReference>
<dbReference type="Gene3D" id="3.40.190.80">
    <property type="match status" value="1"/>
</dbReference>
<proteinExistence type="predicted"/>
<evidence type="ECO:0000256" key="1">
    <source>
        <dbReference type="PIRSR" id="PIRSR600760-2"/>
    </source>
</evidence>
<feature type="binding site" evidence="1">
    <location>
        <position position="70"/>
    </location>
    <ligand>
        <name>Mg(2+)</name>
        <dbReference type="ChEBI" id="CHEBI:18420"/>
        <label>1</label>
        <note>catalytic</note>
    </ligand>
</feature>
<dbReference type="GO" id="GO:0046872">
    <property type="term" value="F:metal ion binding"/>
    <property type="evidence" value="ECO:0007669"/>
    <property type="project" value="UniProtKB-KW"/>
</dbReference>
<dbReference type="Gene3D" id="3.30.540.10">
    <property type="entry name" value="Fructose-1,6-Bisphosphatase, subunit A, domain 1"/>
    <property type="match status" value="1"/>
</dbReference>
<dbReference type="Proteomes" id="UP000567795">
    <property type="component" value="Unassembled WGS sequence"/>
</dbReference>
<dbReference type="EC" id="3.1.3.25" evidence="2"/>
<dbReference type="GO" id="GO:0007165">
    <property type="term" value="P:signal transduction"/>
    <property type="evidence" value="ECO:0007669"/>
    <property type="project" value="TreeGrafter"/>
</dbReference>
<feature type="binding site" evidence="1">
    <location>
        <position position="251"/>
    </location>
    <ligand>
        <name>Mg(2+)</name>
        <dbReference type="ChEBI" id="CHEBI:18420"/>
        <label>1</label>
        <note>catalytic</note>
    </ligand>
</feature>
<organism evidence="2 3">
    <name type="scientific">Allostreptomyces psammosilenae</name>
    <dbReference type="NCBI Taxonomy" id="1892865"/>
    <lineage>
        <taxon>Bacteria</taxon>
        <taxon>Bacillati</taxon>
        <taxon>Actinomycetota</taxon>
        <taxon>Actinomycetes</taxon>
        <taxon>Kitasatosporales</taxon>
        <taxon>Streptomycetaceae</taxon>
        <taxon>Allostreptomyces</taxon>
    </lineage>
</organism>
<comment type="cofactor">
    <cofactor evidence="1">
        <name>Mg(2+)</name>
        <dbReference type="ChEBI" id="CHEBI:18420"/>
    </cofactor>
</comment>
<dbReference type="EMBL" id="JACBZD010000002">
    <property type="protein sequence ID" value="NYI07591.1"/>
    <property type="molecule type" value="Genomic_DNA"/>
</dbReference>
<keyword evidence="1" id="KW-0460">Magnesium</keyword>
<keyword evidence="3" id="KW-1185">Reference proteome</keyword>
<keyword evidence="1" id="KW-0479">Metal-binding</keyword>
<dbReference type="PANTHER" id="PTHR20854">
    <property type="entry name" value="INOSITOL MONOPHOSPHATASE"/>
    <property type="match status" value="1"/>
</dbReference>
<dbReference type="AlphaFoldDB" id="A0A853AAD8"/>
<gene>
    <name evidence="2" type="ORF">FHU37_004620</name>
</gene>
<dbReference type="GO" id="GO:0006020">
    <property type="term" value="P:inositol metabolic process"/>
    <property type="evidence" value="ECO:0007669"/>
    <property type="project" value="TreeGrafter"/>
</dbReference>
<dbReference type="Pfam" id="PF00459">
    <property type="entry name" value="Inositol_P"/>
    <property type="match status" value="1"/>
</dbReference>
<protein>
    <submittedName>
        <fullName evidence="2">Myo-inositol-1(Or 4)-monophosphatase</fullName>
        <ecNumber evidence="2">3.1.3.25</ecNumber>
    </submittedName>
</protein>
<comment type="caution">
    <text evidence="2">The sequence shown here is derived from an EMBL/GenBank/DDBJ whole genome shotgun (WGS) entry which is preliminary data.</text>
</comment>
<accession>A0A853AAD8</accession>
<feature type="binding site" evidence="1">
    <location>
        <position position="91"/>
    </location>
    <ligand>
        <name>Mg(2+)</name>
        <dbReference type="ChEBI" id="CHEBI:18420"/>
        <label>1</label>
        <note>catalytic</note>
    </ligand>
</feature>
<evidence type="ECO:0000313" key="3">
    <source>
        <dbReference type="Proteomes" id="UP000567795"/>
    </source>
</evidence>
<sequence>MRALVQGLAERIWQVVHEARGGAGHHTVSGRYVDGTTLGGDAEFPVDVLAERATWDYLRERGETVAVYTESEGLRVIGDDPRHLLVVDPIDGTRGAAADLEMACVSIAAARFTASPTIGDIEYAILKEVKTGHWMYADADGTGIETGGYTGPPLPRLGTTEDPERMFWSLEFNGHPARLMIDAYGHLIDASANRGGVYVFNSASFSISRIITGQMDAYVDIGNRLLRDHPETEADFRRVGHGSVLHLFPYDIAASVYLAERAGVVITDAYGDSLHDTLLLDIGPANQRSCVAACTPKLHQALLSQIRW</sequence>
<feature type="binding site" evidence="1">
    <location>
        <position position="90"/>
    </location>
    <ligand>
        <name>Mg(2+)</name>
        <dbReference type="ChEBI" id="CHEBI:18420"/>
        <label>2</label>
    </ligand>
</feature>
<dbReference type="GO" id="GO:0008934">
    <property type="term" value="F:inositol monophosphate 1-phosphatase activity"/>
    <property type="evidence" value="ECO:0007669"/>
    <property type="project" value="TreeGrafter"/>
</dbReference>
<dbReference type="RefSeq" id="WP_312892809.1">
    <property type="nucleotide sequence ID" value="NZ_JACBZD010000002.1"/>
</dbReference>
<dbReference type="PRINTS" id="PR00377">
    <property type="entry name" value="IMPHPHTASES"/>
</dbReference>
<evidence type="ECO:0000313" key="2">
    <source>
        <dbReference type="EMBL" id="NYI07591.1"/>
    </source>
</evidence>
<dbReference type="SUPFAM" id="SSF56655">
    <property type="entry name" value="Carbohydrate phosphatase"/>
    <property type="match status" value="1"/>
</dbReference>